<evidence type="ECO:0000256" key="2">
    <source>
        <dbReference type="ARBA" id="ARBA00023125"/>
    </source>
</evidence>
<feature type="domain" description="HTH marR-type" evidence="4">
    <location>
        <begin position="16"/>
        <end position="149"/>
    </location>
</feature>
<keyword evidence="1" id="KW-0805">Transcription regulation</keyword>
<keyword evidence="6" id="KW-1185">Reference proteome</keyword>
<keyword evidence="3" id="KW-0804">Transcription</keyword>
<protein>
    <submittedName>
        <fullName evidence="5">MarR family winged helix-turn-helix transcriptional regulator</fullName>
    </submittedName>
</protein>
<evidence type="ECO:0000259" key="4">
    <source>
        <dbReference type="PROSITE" id="PS50995"/>
    </source>
</evidence>
<evidence type="ECO:0000313" key="6">
    <source>
        <dbReference type="Proteomes" id="UP001596415"/>
    </source>
</evidence>
<dbReference type="PANTHER" id="PTHR42756:SF1">
    <property type="entry name" value="TRANSCRIPTIONAL REPRESSOR OF EMRAB OPERON"/>
    <property type="match status" value="1"/>
</dbReference>
<name>A0ABW2MSG9_9FLAO</name>
<keyword evidence="2" id="KW-0238">DNA-binding</keyword>
<dbReference type="InterPro" id="IPR036390">
    <property type="entry name" value="WH_DNA-bd_sf"/>
</dbReference>
<dbReference type="Pfam" id="PF01047">
    <property type="entry name" value="MarR"/>
    <property type="match status" value="1"/>
</dbReference>
<dbReference type="RefSeq" id="WP_380216666.1">
    <property type="nucleotide sequence ID" value="NZ_JBHTBN010000001.1"/>
</dbReference>
<dbReference type="Proteomes" id="UP001596415">
    <property type="component" value="Unassembled WGS sequence"/>
</dbReference>
<dbReference type="SUPFAM" id="SSF46785">
    <property type="entry name" value="Winged helix' DNA-binding domain"/>
    <property type="match status" value="1"/>
</dbReference>
<dbReference type="PANTHER" id="PTHR42756">
    <property type="entry name" value="TRANSCRIPTIONAL REGULATOR, MARR"/>
    <property type="match status" value="1"/>
</dbReference>
<organism evidence="5 6">
    <name type="scientific">Jejudonia soesokkakensis</name>
    <dbReference type="NCBI Taxonomy" id="1323432"/>
    <lineage>
        <taxon>Bacteria</taxon>
        <taxon>Pseudomonadati</taxon>
        <taxon>Bacteroidota</taxon>
        <taxon>Flavobacteriia</taxon>
        <taxon>Flavobacteriales</taxon>
        <taxon>Flavobacteriaceae</taxon>
        <taxon>Jejudonia</taxon>
    </lineage>
</organism>
<dbReference type="Gene3D" id="1.10.10.10">
    <property type="entry name" value="Winged helix-like DNA-binding domain superfamily/Winged helix DNA-binding domain"/>
    <property type="match status" value="1"/>
</dbReference>
<dbReference type="SMART" id="SM00347">
    <property type="entry name" value="HTH_MARR"/>
    <property type="match status" value="1"/>
</dbReference>
<dbReference type="InterPro" id="IPR000835">
    <property type="entry name" value="HTH_MarR-typ"/>
</dbReference>
<evidence type="ECO:0000256" key="3">
    <source>
        <dbReference type="ARBA" id="ARBA00023163"/>
    </source>
</evidence>
<reference evidence="6" key="1">
    <citation type="journal article" date="2019" name="Int. J. Syst. Evol. Microbiol.">
        <title>The Global Catalogue of Microorganisms (GCM) 10K type strain sequencing project: providing services to taxonomists for standard genome sequencing and annotation.</title>
        <authorList>
            <consortium name="The Broad Institute Genomics Platform"/>
            <consortium name="The Broad Institute Genome Sequencing Center for Infectious Disease"/>
            <person name="Wu L."/>
            <person name="Ma J."/>
        </authorList>
    </citation>
    <scope>NUCLEOTIDE SEQUENCE [LARGE SCALE GENOMIC DNA]</scope>
    <source>
        <strain evidence="6">CGMCC 1.16306</strain>
    </source>
</reference>
<dbReference type="EMBL" id="JBHTBN010000001">
    <property type="protein sequence ID" value="MFC7356825.1"/>
    <property type="molecule type" value="Genomic_DNA"/>
</dbReference>
<sequence length="149" mass="17153">MNIEEAIKSIHKMGLTTKTVVNLMYTSRVVEEHIARVFKEYELSTQQYNVLRILRGQKGNPANLSTIQERMVDRSSNATRLVDKLLKKGWAKRRVCPENRRKVEITITESGLDLLKTLDPITEENNKNILSNLTTSELETLNDLLDKLK</sequence>
<dbReference type="PRINTS" id="PR00598">
    <property type="entry name" value="HTHMARR"/>
</dbReference>
<comment type="caution">
    <text evidence="5">The sequence shown here is derived from an EMBL/GenBank/DDBJ whole genome shotgun (WGS) entry which is preliminary data.</text>
</comment>
<evidence type="ECO:0000256" key="1">
    <source>
        <dbReference type="ARBA" id="ARBA00023015"/>
    </source>
</evidence>
<proteinExistence type="predicted"/>
<dbReference type="PROSITE" id="PS50995">
    <property type="entry name" value="HTH_MARR_2"/>
    <property type="match status" value="1"/>
</dbReference>
<evidence type="ECO:0000313" key="5">
    <source>
        <dbReference type="EMBL" id="MFC7356825.1"/>
    </source>
</evidence>
<gene>
    <name evidence="5" type="ORF">ACFQO1_03930</name>
</gene>
<dbReference type="InterPro" id="IPR036388">
    <property type="entry name" value="WH-like_DNA-bd_sf"/>
</dbReference>
<accession>A0ABW2MSG9</accession>